<reference evidence="2 3" key="1">
    <citation type="submission" date="2024-01" db="EMBL/GenBank/DDBJ databases">
        <title>Genome mining of biosynthetic gene clusters to explore secondary metabolites of Streptomyces sp.</title>
        <authorList>
            <person name="Baig A."/>
            <person name="Ajitkumar Shintre N."/>
            <person name="Kumar H."/>
            <person name="Anbarasu A."/>
            <person name="Ramaiah S."/>
        </authorList>
    </citation>
    <scope>NUCLEOTIDE SEQUENCE [LARGE SCALE GENOMIC DNA]</scope>
    <source>
        <strain evidence="2 3">A57</strain>
    </source>
</reference>
<evidence type="ECO:0000313" key="2">
    <source>
        <dbReference type="EMBL" id="MFB8771803.1"/>
    </source>
</evidence>
<keyword evidence="1" id="KW-0472">Membrane</keyword>
<proteinExistence type="predicted"/>
<comment type="caution">
    <text evidence="2">The sequence shown here is derived from an EMBL/GenBank/DDBJ whole genome shotgun (WGS) entry which is preliminary data.</text>
</comment>
<accession>A0ABV5E4N1</accession>
<dbReference type="Pfam" id="PF11239">
    <property type="entry name" value="DUF3040"/>
    <property type="match status" value="1"/>
</dbReference>
<sequence length="92" mass="10493">MPSGPLTVHEQRVLDDMERVLRRDRRLDRQLRTLRPARGPHARTVAMPLLVSVALMVAGIRTSEPAVIWAFAVVWPPTLVLAFRLLCRWTEG</sequence>
<keyword evidence="3" id="KW-1185">Reference proteome</keyword>
<evidence type="ECO:0000313" key="3">
    <source>
        <dbReference type="Proteomes" id="UP001585080"/>
    </source>
</evidence>
<evidence type="ECO:0000256" key="1">
    <source>
        <dbReference type="SAM" id="Phobius"/>
    </source>
</evidence>
<dbReference type="RefSeq" id="WP_376730825.1">
    <property type="nucleotide sequence ID" value="NZ_JAYMRP010000002.1"/>
</dbReference>
<keyword evidence="1" id="KW-0812">Transmembrane</keyword>
<dbReference type="InterPro" id="IPR021401">
    <property type="entry name" value="DUF3040"/>
</dbReference>
<keyword evidence="1" id="KW-1133">Transmembrane helix</keyword>
<organism evidence="2 3">
    <name type="scientific">Streptomyces broussonetiae</name>
    <dbReference type="NCBI Taxonomy" id="2686304"/>
    <lineage>
        <taxon>Bacteria</taxon>
        <taxon>Bacillati</taxon>
        <taxon>Actinomycetota</taxon>
        <taxon>Actinomycetes</taxon>
        <taxon>Kitasatosporales</taxon>
        <taxon>Streptomycetaceae</taxon>
        <taxon>Streptomyces</taxon>
    </lineage>
</organism>
<protein>
    <submittedName>
        <fullName evidence="2">DUF3040 domain-containing protein</fullName>
    </submittedName>
</protein>
<dbReference type="EMBL" id="JAYMRP010000002">
    <property type="protein sequence ID" value="MFB8771803.1"/>
    <property type="molecule type" value="Genomic_DNA"/>
</dbReference>
<dbReference type="Proteomes" id="UP001585080">
    <property type="component" value="Unassembled WGS sequence"/>
</dbReference>
<gene>
    <name evidence="2" type="ORF">VSS16_03435</name>
</gene>
<feature type="transmembrane region" description="Helical" evidence="1">
    <location>
        <begin position="66"/>
        <end position="87"/>
    </location>
</feature>
<name>A0ABV5E4N1_9ACTN</name>